<dbReference type="Proteomes" id="UP000193685">
    <property type="component" value="Unassembled WGS sequence"/>
</dbReference>
<accession>A0A1Y2FJZ6</accession>
<dbReference type="GeneID" id="63788336"/>
<evidence type="ECO:0000313" key="2">
    <source>
        <dbReference type="Proteomes" id="UP000193685"/>
    </source>
</evidence>
<reference evidence="1 2" key="1">
    <citation type="submission" date="2016-07" db="EMBL/GenBank/DDBJ databases">
        <title>Pervasive Adenine N6-methylation of Active Genes in Fungi.</title>
        <authorList>
            <consortium name="DOE Joint Genome Institute"/>
            <person name="Mondo S.J."/>
            <person name="Dannebaum R.O."/>
            <person name="Kuo R.C."/>
            <person name="Labutti K."/>
            <person name="Haridas S."/>
            <person name="Kuo A."/>
            <person name="Salamov A."/>
            <person name="Ahrendt S.R."/>
            <person name="Lipzen A."/>
            <person name="Sullivan W."/>
            <person name="Andreopoulos W.B."/>
            <person name="Clum A."/>
            <person name="Lindquist E."/>
            <person name="Daum C."/>
            <person name="Ramamoorthy G.K."/>
            <person name="Gryganskyi A."/>
            <person name="Culley D."/>
            <person name="Magnuson J.K."/>
            <person name="James T.Y."/>
            <person name="O'Malley M.A."/>
            <person name="Stajich J.E."/>
            <person name="Spatafora J.W."/>
            <person name="Visel A."/>
            <person name="Grigoriev I.V."/>
        </authorList>
    </citation>
    <scope>NUCLEOTIDE SEQUENCE [LARGE SCALE GENOMIC DNA]</scope>
    <source>
        <strain evidence="1 2">12-1054</strain>
    </source>
</reference>
<proteinExistence type="predicted"/>
<dbReference type="EMBL" id="MCFI01000006">
    <property type="protein sequence ID" value="ORY84288.1"/>
    <property type="molecule type" value="Genomic_DNA"/>
</dbReference>
<keyword evidence="2" id="KW-1185">Reference proteome</keyword>
<evidence type="ECO:0000313" key="1">
    <source>
        <dbReference type="EMBL" id="ORY84288.1"/>
    </source>
</evidence>
<organism evidence="1 2">
    <name type="scientific">Protomyces lactucae-debilis</name>
    <dbReference type="NCBI Taxonomy" id="2754530"/>
    <lineage>
        <taxon>Eukaryota</taxon>
        <taxon>Fungi</taxon>
        <taxon>Dikarya</taxon>
        <taxon>Ascomycota</taxon>
        <taxon>Taphrinomycotina</taxon>
        <taxon>Taphrinomycetes</taxon>
        <taxon>Taphrinales</taxon>
        <taxon>Protomycetaceae</taxon>
        <taxon>Protomyces</taxon>
    </lineage>
</organism>
<name>A0A1Y2FJZ6_PROLT</name>
<dbReference type="AlphaFoldDB" id="A0A1Y2FJZ6"/>
<comment type="caution">
    <text evidence="1">The sequence shown here is derived from an EMBL/GenBank/DDBJ whole genome shotgun (WGS) entry which is preliminary data.</text>
</comment>
<sequence>MDSYHLDYMSLAMRTFSDRTLLAIFIWLVVANWSLAQDMCRQIAMRATKTFESPYCGTLADRAKFCAQGCSHRIADYIYRLAWCPADECSFVNPAFEWDLRFQRFHSTEALPGRLGLAGEGCSHSPGTRIVCMCSVDVMLQRISRHVQVRQQPEGGNPMQEPMANSPARCSPAIVAIRMNPIEGSFENWYGSMVPSERPWQVRSMTKQSTDINCDAAFSSAFADRLIEPGSGSCTIKRPDLSNEASGTLGIKCFGGPGMDDIVDRLRQLYEADPRAQAQNFIRLRNEYALIAGEVYLEIGLGQDFAFVAGLQMGNHLAGYSVLAPEVLAYLEEHYR</sequence>
<gene>
    <name evidence="1" type="ORF">BCR37DRAFT_397687</name>
</gene>
<protein>
    <submittedName>
        <fullName evidence="1">Uncharacterized protein</fullName>
    </submittedName>
</protein>
<dbReference type="RefSeq" id="XP_040726306.1">
    <property type="nucleotide sequence ID" value="XM_040871737.1"/>
</dbReference>